<sequence>MFQPHSQLSIQTKPLAIQEPSALMHVDPNNSFGAARDEMHNGGLSKAESAVNNSKKLQDELQTLGFKIKQHEDNIKYLKTQKDNLDGSILDLQVTLGKYCSSSIPTMENEALSKSRSENETVEQILKYEKSAAAILCQLKIRHGSQASHLTLAKDVLGIVATLGKVDDENLSRLFSEYLGLETMMAIVCKTYEGVKTLETYDFEGGINKHSGLHGLGSSIGRHLDGRFHIICLEHLRAYAGDFVADDPQRRLDLLKPRLPNGECPPGFLGFAVNMINVDSANILCLTSSGCGLRETLFYNLFSRLQVYRTRAEMLLALPCITDGALSLDGGMIKTAGVFSLGSREDVEVRFPKSSGSNLPLEYFETEKELAEVNWKRDKVEEDIQREQSLLNHINYTFRIKKQAFIKYLADSSPYGIQQQIPGERERLTQR</sequence>
<accession>A0AA38Z0D0</accession>
<comment type="caution">
    <text evidence="1">The sequence shown here is derived from an EMBL/GenBank/DDBJ whole genome shotgun (WGS) entry which is preliminary data.</text>
</comment>
<dbReference type="Proteomes" id="UP001168098">
    <property type="component" value="Unassembled WGS sequence"/>
</dbReference>
<dbReference type="PANTHER" id="PTHR33566:SF6">
    <property type="entry name" value="PROTEIN DEFECTIVE IN MERISTEM SILENCING 3"/>
    <property type="match status" value="1"/>
</dbReference>
<evidence type="ECO:0008006" key="3">
    <source>
        <dbReference type="Google" id="ProtNLM"/>
    </source>
</evidence>
<dbReference type="EMBL" id="JARBHA010000016">
    <property type="protein sequence ID" value="KAJ9680040.1"/>
    <property type="molecule type" value="Genomic_DNA"/>
</dbReference>
<evidence type="ECO:0000313" key="2">
    <source>
        <dbReference type="Proteomes" id="UP001168098"/>
    </source>
</evidence>
<organism evidence="1 2">
    <name type="scientific">Vitis rotundifolia</name>
    <name type="common">Muscadine grape</name>
    <dbReference type="NCBI Taxonomy" id="103349"/>
    <lineage>
        <taxon>Eukaryota</taxon>
        <taxon>Viridiplantae</taxon>
        <taxon>Streptophyta</taxon>
        <taxon>Embryophyta</taxon>
        <taxon>Tracheophyta</taxon>
        <taxon>Spermatophyta</taxon>
        <taxon>Magnoliopsida</taxon>
        <taxon>eudicotyledons</taxon>
        <taxon>Gunneridae</taxon>
        <taxon>Pentapetalae</taxon>
        <taxon>rosids</taxon>
        <taxon>Vitales</taxon>
        <taxon>Vitaceae</taxon>
        <taxon>Viteae</taxon>
        <taxon>Vitis</taxon>
    </lineage>
</organism>
<name>A0AA38Z0D0_VITRO</name>
<dbReference type="PANTHER" id="PTHR33566">
    <property type="entry name" value="EN/SPM-LIKE TRANSPOSON-RELATED"/>
    <property type="match status" value="1"/>
</dbReference>
<reference evidence="1 2" key="1">
    <citation type="journal article" date="2023" name="BMC Biotechnol.">
        <title>Vitis rotundifolia cv Carlos genome sequencing.</title>
        <authorList>
            <person name="Huff M."/>
            <person name="Hulse-Kemp A."/>
            <person name="Scheffler B."/>
            <person name="Youngblood R."/>
            <person name="Simpson S."/>
            <person name="Babiker E."/>
            <person name="Staton M."/>
        </authorList>
    </citation>
    <scope>NUCLEOTIDE SEQUENCE [LARGE SCALE GENOMIC DNA]</scope>
    <source>
        <tissue evidence="1">Leaf</tissue>
    </source>
</reference>
<proteinExistence type="predicted"/>
<gene>
    <name evidence="1" type="ORF">PVL29_021801</name>
</gene>
<protein>
    <recommendedName>
        <fullName evidence="3">Protein DEFECTIVE IN MERISTEM SILENCING 3-like</fullName>
    </recommendedName>
</protein>
<dbReference type="AlphaFoldDB" id="A0AA38Z0D0"/>
<evidence type="ECO:0000313" key="1">
    <source>
        <dbReference type="EMBL" id="KAJ9680040.1"/>
    </source>
</evidence>
<keyword evidence="2" id="KW-1185">Reference proteome</keyword>